<dbReference type="SUPFAM" id="SSF48619">
    <property type="entry name" value="Phospholipase A2, PLA2"/>
    <property type="match status" value="1"/>
</dbReference>
<dbReference type="InterPro" id="IPR036444">
    <property type="entry name" value="PLipase_A2_dom_sf"/>
</dbReference>
<dbReference type="PROSITE" id="PS00118">
    <property type="entry name" value="PA2_HIS"/>
    <property type="match status" value="1"/>
</dbReference>
<keyword evidence="2" id="KW-0964">Secreted</keyword>
<dbReference type="GO" id="GO:0005576">
    <property type="term" value="C:extracellular region"/>
    <property type="evidence" value="ECO:0007669"/>
    <property type="project" value="UniProtKB-SubCell"/>
</dbReference>
<name>A0A914E7E8_9BILA</name>
<dbReference type="GO" id="GO:0050482">
    <property type="term" value="P:arachidonate secretion"/>
    <property type="evidence" value="ECO:0007669"/>
    <property type="project" value="InterPro"/>
</dbReference>
<dbReference type="AlphaFoldDB" id="A0A914E7E8"/>
<dbReference type="WBParaSite" id="ACRNAN_scaffold6091.g11272.t1">
    <property type="protein sequence ID" value="ACRNAN_scaffold6091.g11272.t1"/>
    <property type="gene ID" value="ACRNAN_scaffold6091.g11272"/>
</dbReference>
<dbReference type="Proteomes" id="UP000887540">
    <property type="component" value="Unplaced"/>
</dbReference>
<evidence type="ECO:0000313" key="4">
    <source>
        <dbReference type="WBParaSite" id="ACRNAN_scaffold6091.g11272.t1"/>
    </source>
</evidence>
<proteinExistence type="predicted"/>
<dbReference type="InterPro" id="IPR033113">
    <property type="entry name" value="PLA2_histidine"/>
</dbReference>
<organism evidence="3 4">
    <name type="scientific">Acrobeloides nanus</name>
    <dbReference type="NCBI Taxonomy" id="290746"/>
    <lineage>
        <taxon>Eukaryota</taxon>
        <taxon>Metazoa</taxon>
        <taxon>Ecdysozoa</taxon>
        <taxon>Nematoda</taxon>
        <taxon>Chromadorea</taxon>
        <taxon>Rhabditida</taxon>
        <taxon>Tylenchina</taxon>
        <taxon>Cephalobomorpha</taxon>
        <taxon>Cephaloboidea</taxon>
        <taxon>Cephalobidae</taxon>
        <taxon>Acrobeloides</taxon>
    </lineage>
</organism>
<reference evidence="4" key="1">
    <citation type="submission" date="2022-11" db="UniProtKB">
        <authorList>
            <consortium name="WormBaseParasite"/>
        </authorList>
    </citation>
    <scope>IDENTIFICATION</scope>
</reference>
<comment type="subcellular location">
    <subcellularLocation>
        <location evidence="1">Secreted</location>
    </subcellularLocation>
</comment>
<evidence type="ECO:0000256" key="1">
    <source>
        <dbReference type="ARBA" id="ARBA00004613"/>
    </source>
</evidence>
<evidence type="ECO:0000313" key="3">
    <source>
        <dbReference type="Proteomes" id="UP000887540"/>
    </source>
</evidence>
<dbReference type="InterPro" id="IPR053322">
    <property type="entry name" value="PLA2-like"/>
</dbReference>
<keyword evidence="3" id="KW-1185">Reference proteome</keyword>
<dbReference type="GO" id="GO:0004623">
    <property type="term" value="F:phospholipase A2 activity"/>
    <property type="evidence" value="ECO:0007669"/>
    <property type="project" value="InterPro"/>
</dbReference>
<dbReference type="GO" id="GO:0006644">
    <property type="term" value="P:phospholipid metabolic process"/>
    <property type="evidence" value="ECO:0007669"/>
    <property type="project" value="InterPro"/>
</dbReference>
<dbReference type="PANTHER" id="PTHR34228:SF5">
    <property type="entry name" value="PHOSPHOLIPASE A(2)-RELATED"/>
    <property type="match status" value="1"/>
</dbReference>
<accession>A0A914E7E8</accession>
<protein>
    <submittedName>
        <fullName evidence="4">Phospholipase A(2)</fullName>
    </submittedName>
</protein>
<dbReference type="PANTHER" id="PTHR34228">
    <property type="entry name" value="PROTEIN CBG09474-RELATED"/>
    <property type="match status" value="1"/>
</dbReference>
<sequence length="111" mass="12511">MVRTYPVMDRYECGSGDFQNLIALNVNCLFCGPIGVAYYNECCKMHDDCYNRQLGKLNCDIQFCCCLTSISMRLQSTYLLCPLNAQTFCNLLNTPAAWDAYTRAGQSSTTK</sequence>
<evidence type="ECO:0000256" key="2">
    <source>
        <dbReference type="ARBA" id="ARBA00022525"/>
    </source>
</evidence>